<gene>
    <name evidence="1" type="ORF">ABIE13_001870</name>
</gene>
<evidence type="ECO:0000313" key="2">
    <source>
        <dbReference type="Proteomes" id="UP001549320"/>
    </source>
</evidence>
<sequence>MLAGLSEPEGPEGEGGCPLIEPAHKIEIRCAVFYFQQQETASVLAFGGKLIADLTPQSDVMTVSIAVMSAAWPDHVRAEVLQRVLSALAEACDMPVPSPMWWVTFQVIDEGSWGANGGVLSILDLLQTGVFTPERVVAIRQALEKH</sequence>
<protein>
    <recommendedName>
        <fullName evidence="3">Tautomerase enzyme</fullName>
    </recommendedName>
</protein>
<accession>A0ABV2Q6V0</accession>
<evidence type="ECO:0000313" key="1">
    <source>
        <dbReference type="EMBL" id="MET4576761.1"/>
    </source>
</evidence>
<organism evidence="1 2">
    <name type="scientific">Ottowia thiooxydans</name>
    <dbReference type="NCBI Taxonomy" id="219182"/>
    <lineage>
        <taxon>Bacteria</taxon>
        <taxon>Pseudomonadati</taxon>
        <taxon>Pseudomonadota</taxon>
        <taxon>Betaproteobacteria</taxon>
        <taxon>Burkholderiales</taxon>
        <taxon>Comamonadaceae</taxon>
        <taxon>Ottowia</taxon>
    </lineage>
</organism>
<dbReference type="Proteomes" id="UP001549320">
    <property type="component" value="Unassembled WGS sequence"/>
</dbReference>
<comment type="caution">
    <text evidence="1">The sequence shown here is derived from an EMBL/GenBank/DDBJ whole genome shotgun (WGS) entry which is preliminary data.</text>
</comment>
<name>A0ABV2Q6V0_9BURK</name>
<proteinExistence type="predicted"/>
<evidence type="ECO:0008006" key="3">
    <source>
        <dbReference type="Google" id="ProtNLM"/>
    </source>
</evidence>
<dbReference type="EMBL" id="JBEPSH010000003">
    <property type="protein sequence ID" value="MET4576761.1"/>
    <property type="molecule type" value="Genomic_DNA"/>
</dbReference>
<reference evidence="1 2" key="1">
    <citation type="submission" date="2024-06" db="EMBL/GenBank/DDBJ databases">
        <title>Sorghum-associated microbial communities from plants grown in Nebraska, USA.</title>
        <authorList>
            <person name="Schachtman D."/>
        </authorList>
    </citation>
    <scope>NUCLEOTIDE SEQUENCE [LARGE SCALE GENOMIC DNA]</scope>
    <source>
        <strain evidence="1 2">2709</strain>
    </source>
</reference>
<keyword evidence="2" id="KW-1185">Reference proteome</keyword>